<evidence type="ECO:0000313" key="2">
    <source>
        <dbReference type="Proteomes" id="UP000831701"/>
    </source>
</evidence>
<name>A0ACB8VZC5_9TELE</name>
<gene>
    <name evidence="1" type="ORF">L3Q82_013009</name>
</gene>
<proteinExistence type="predicted"/>
<organism evidence="1 2">
    <name type="scientific">Scortum barcoo</name>
    <name type="common">barcoo grunter</name>
    <dbReference type="NCBI Taxonomy" id="214431"/>
    <lineage>
        <taxon>Eukaryota</taxon>
        <taxon>Metazoa</taxon>
        <taxon>Chordata</taxon>
        <taxon>Craniata</taxon>
        <taxon>Vertebrata</taxon>
        <taxon>Euteleostomi</taxon>
        <taxon>Actinopterygii</taxon>
        <taxon>Neopterygii</taxon>
        <taxon>Teleostei</taxon>
        <taxon>Neoteleostei</taxon>
        <taxon>Acanthomorphata</taxon>
        <taxon>Eupercaria</taxon>
        <taxon>Centrarchiformes</taxon>
        <taxon>Terapontoidei</taxon>
        <taxon>Terapontidae</taxon>
        <taxon>Scortum</taxon>
    </lineage>
</organism>
<dbReference type="EMBL" id="CM041546">
    <property type="protein sequence ID" value="KAI3360775.1"/>
    <property type="molecule type" value="Genomic_DNA"/>
</dbReference>
<comment type="caution">
    <text evidence="1">The sequence shown here is derived from an EMBL/GenBank/DDBJ whole genome shotgun (WGS) entry which is preliminary data.</text>
</comment>
<accession>A0ACB8VZC5</accession>
<dbReference type="Proteomes" id="UP000831701">
    <property type="component" value="Chromosome 16"/>
</dbReference>
<sequence>MIECVLATRGTADVLVVSRQDVSSVTVANTSKHDLILSPHTILGHLEEIKAVYPITVESSDETVETTLETMLPIQLNEVTNNPQHNCKPPQLDPPVKLDHLSSDQEQRVRQVLREECHAFAYDDKDVGCIPTLNMHITLHDTTPVRKTYISVSETSAPRKNSIENLYQTGTRFPEFRIRWTPCMESSWFSVLDQGKAYHQGFLVPESRPLTAFITPWGLYQWNRKPFGLSSAPAEFQRSMEDCLKGLRDVTCQPYLDDNLVHSPSFDSHVDQIRPVLQQYQKHGVKLSPQKCDVFKRRVRFLGRMISEEGYTMDPAEIAPVQALKHQPPSTVGELS</sequence>
<evidence type="ECO:0000313" key="1">
    <source>
        <dbReference type="EMBL" id="KAI3360775.1"/>
    </source>
</evidence>
<reference evidence="1" key="1">
    <citation type="submission" date="2022-04" db="EMBL/GenBank/DDBJ databases">
        <title>Jade perch genome.</title>
        <authorList>
            <person name="Chao B."/>
        </authorList>
    </citation>
    <scope>NUCLEOTIDE SEQUENCE</scope>
    <source>
        <strain evidence="1">CB-2022</strain>
    </source>
</reference>
<protein>
    <submittedName>
        <fullName evidence="1">Uncharacterized protein</fullName>
    </submittedName>
</protein>
<keyword evidence="2" id="KW-1185">Reference proteome</keyword>